<feature type="signal peptide" evidence="1">
    <location>
        <begin position="1"/>
        <end position="22"/>
    </location>
</feature>
<feature type="chain" id="PRO_5041967037" description="Lipid/polyisoprenoid-binding YceI-like domain-containing protein" evidence="1">
    <location>
        <begin position="23"/>
        <end position="166"/>
    </location>
</feature>
<protein>
    <recommendedName>
        <fullName evidence="4">Lipid/polyisoprenoid-binding YceI-like domain-containing protein</fullName>
    </recommendedName>
</protein>
<dbReference type="Proteomes" id="UP001204144">
    <property type="component" value="Unassembled WGS sequence"/>
</dbReference>
<keyword evidence="1" id="KW-0732">Signal</keyword>
<name>A0AAE3KRM7_9BACT</name>
<comment type="caution">
    <text evidence="2">The sequence shown here is derived from an EMBL/GenBank/DDBJ whole genome shotgun (WGS) entry which is preliminary data.</text>
</comment>
<dbReference type="RefSeq" id="WP_255036035.1">
    <property type="nucleotide sequence ID" value="NZ_RJUF01000008.1"/>
</dbReference>
<evidence type="ECO:0000313" key="2">
    <source>
        <dbReference type="EMBL" id="MCP9762278.1"/>
    </source>
</evidence>
<organism evidence="2 3">
    <name type="scientific">Lacihabitans soyangensis</name>
    <dbReference type="NCBI Taxonomy" id="869394"/>
    <lineage>
        <taxon>Bacteria</taxon>
        <taxon>Pseudomonadati</taxon>
        <taxon>Bacteroidota</taxon>
        <taxon>Cytophagia</taxon>
        <taxon>Cytophagales</taxon>
        <taxon>Leadbetterellaceae</taxon>
        <taxon>Lacihabitans</taxon>
    </lineage>
</organism>
<evidence type="ECO:0008006" key="4">
    <source>
        <dbReference type="Google" id="ProtNLM"/>
    </source>
</evidence>
<accession>A0AAE3KRM7</accession>
<keyword evidence="3" id="KW-1185">Reference proteome</keyword>
<reference evidence="2 3" key="1">
    <citation type="submission" date="2018-11" db="EMBL/GenBank/DDBJ databases">
        <title>Novel bacteria species description.</title>
        <authorList>
            <person name="Han J.-H."/>
        </authorList>
    </citation>
    <scope>NUCLEOTIDE SEQUENCE [LARGE SCALE GENOMIC DNA]</scope>
    <source>
        <strain evidence="2 3">KCTC23259</strain>
    </source>
</reference>
<dbReference type="AlphaFoldDB" id="A0AAE3KRM7"/>
<evidence type="ECO:0000256" key="1">
    <source>
        <dbReference type="SAM" id="SignalP"/>
    </source>
</evidence>
<proteinExistence type="predicted"/>
<gene>
    <name evidence="2" type="ORF">EGI31_04870</name>
</gene>
<sequence length="166" mass="18366">MKTFITLMLMSAAILAKCQTTASHQVTVNVSQVLDIRFHIGFTPNLNFNFNTANRLNNGIERIAAAALQVRSNKSWMISVKAQNQFFDKIPAGPNSMPCSIVKIRKTLAPSGYFSLSTVDQQLSTGNKGNWDVLGNYFTMDYDITPGLNYDEGTYTLPVVFTITAN</sequence>
<dbReference type="EMBL" id="RJUF01000008">
    <property type="protein sequence ID" value="MCP9762278.1"/>
    <property type="molecule type" value="Genomic_DNA"/>
</dbReference>
<evidence type="ECO:0000313" key="3">
    <source>
        <dbReference type="Proteomes" id="UP001204144"/>
    </source>
</evidence>